<evidence type="ECO:0000313" key="2">
    <source>
        <dbReference type="EMBL" id="MFB9522049.1"/>
    </source>
</evidence>
<protein>
    <recommendedName>
        <fullName evidence="4">PH domain-containing protein</fullName>
    </recommendedName>
</protein>
<gene>
    <name evidence="2" type="ORF">ACFFTU_19060</name>
</gene>
<evidence type="ECO:0000313" key="3">
    <source>
        <dbReference type="Proteomes" id="UP001589718"/>
    </source>
</evidence>
<comment type="caution">
    <text evidence="2">The sequence shown here is derived from an EMBL/GenBank/DDBJ whole genome shotgun (WGS) entry which is preliminary data.</text>
</comment>
<keyword evidence="1" id="KW-1133">Transmembrane helix</keyword>
<dbReference type="Proteomes" id="UP001589718">
    <property type="component" value="Unassembled WGS sequence"/>
</dbReference>
<dbReference type="EMBL" id="JBHMCR010000009">
    <property type="protein sequence ID" value="MFB9522049.1"/>
    <property type="molecule type" value="Genomic_DNA"/>
</dbReference>
<proteinExistence type="predicted"/>
<name>A0ABV5PFR2_STRCM</name>
<dbReference type="RefSeq" id="WP_345228799.1">
    <property type="nucleotide sequence ID" value="NZ_BAAAXE010000015.1"/>
</dbReference>
<reference evidence="2 3" key="1">
    <citation type="submission" date="2024-09" db="EMBL/GenBank/DDBJ databases">
        <authorList>
            <person name="Sun Q."/>
            <person name="Mori K."/>
        </authorList>
    </citation>
    <scope>NUCLEOTIDE SEQUENCE [LARGE SCALE GENOMIC DNA]</scope>
    <source>
        <strain evidence="2 3">JCM 4362</strain>
    </source>
</reference>
<keyword evidence="1" id="KW-0812">Transmembrane</keyword>
<evidence type="ECO:0000256" key="1">
    <source>
        <dbReference type="SAM" id="Phobius"/>
    </source>
</evidence>
<feature type="transmembrane region" description="Helical" evidence="1">
    <location>
        <begin position="14"/>
        <end position="39"/>
    </location>
</feature>
<keyword evidence="1" id="KW-0472">Membrane</keyword>
<organism evidence="2 3">
    <name type="scientific">Streptomyces cremeus</name>
    <dbReference type="NCBI Taxonomy" id="66881"/>
    <lineage>
        <taxon>Bacteria</taxon>
        <taxon>Bacillati</taxon>
        <taxon>Actinomycetota</taxon>
        <taxon>Actinomycetes</taxon>
        <taxon>Kitasatosporales</taxon>
        <taxon>Streptomycetaceae</taxon>
        <taxon>Streptomyces</taxon>
    </lineage>
</organism>
<keyword evidence="3" id="KW-1185">Reference proteome</keyword>
<sequence length="222" mass="25123">MVLYAVLLFFAVRWAYPVAALCVLGFLAVSWLAVFARLWRTAGRADLLWFRWERLVEARLVQFLLCATLPFVAVEISDGDRPDWDSRFALVGVFVAGIAMQSGQSWKDEDRVRSLLGEGERLKVAVPVRWSRASLWRRSVRGRFLVFTDRRVVLFAYRRFLDVPDARPLWSAPAGSCTANVRVAERELVLEGAGAATDERVFKVAAVRKEDLKRYAAGAART</sequence>
<accession>A0ABV5PFR2</accession>
<evidence type="ECO:0008006" key="4">
    <source>
        <dbReference type="Google" id="ProtNLM"/>
    </source>
</evidence>